<evidence type="ECO:0000313" key="1">
    <source>
        <dbReference type="EMBL" id="VDK24853.1"/>
    </source>
</evidence>
<protein>
    <submittedName>
        <fullName evidence="1 3">Uncharacterized protein</fullName>
    </submittedName>
</protein>
<reference evidence="3" key="1">
    <citation type="submission" date="2017-02" db="UniProtKB">
        <authorList>
            <consortium name="WormBaseParasite"/>
        </authorList>
    </citation>
    <scope>IDENTIFICATION</scope>
</reference>
<dbReference type="Proteomes" id="UP000282613">
    <property type="component" value="Unassembled WGS sequence"/>
</dbReference>
<accession>A0A0R3VY25</accession>
<gene>
    <name evidence="1" type="ORF">TASK_LOCUS2320</name>
</gene>
<reference evidence="1 2" key="2">
    <citation type="submission" date="2018-11" db="EMBL/GenBank/DDBJ databases">
        <authorList>
            <consortium name="Pathogen Informatics"/>
        </authorList>
    </citation>
    <scope>NUCLEOTIDE SEQUENCE [LARGE SCALE GENOMIC DNA]</scope>
</reference>
<evidence type="ECO:0000313" key="3">
    <source>
        <dbReference type="WBParaSite" id="TASK_0000231901-mRNA-1"/>
    </source>
</evidence>
<keyword evidence="2" id="KW-1185">Reference proteome</keyword>
<dbReference type="AlphaFoldDB" id="A0A0R3VY25"/>
<proteinExistence type="predicted"/>
<dbReference type="EMBL" id="UYRS01001437">
    <property type="protein sequence ID" value="VDK24853.1"/>
    <property type="molecule type" value="Genomic_DNA"/>
</dbReference>
<organism evidence="3">
    <name type="scientific">Taenia asiatica</name>
    <name type="common">Asian tapeworm</name>
    <dbReference type="NCBI Taxonomy" id="60517"/>
    <lineage>
        <taxon>Eukaryota</taxon>
        <taxon>Metazoa</taxon>
        <taxon>Spiralia</taxon>
        <taxon>Lophotrochozoa</taxon>
        <taxon>Platyhelminthes</taxon>
        <taxon>Cestoda</taxon>
        <taxon>Eucestoda</taxon>
        <taxon>Cyclophyllidea</taxon>
        <taxon>Taeniidae</taxon>
        <taxon>Taenia</taxon>
    </lineage>
</organism>
<dbReference type="WBParaSite" id="TASK_0000231901-mRNA-1">
    <property type="protein sequence ID" value="TASK_0000231901-mRNA-1"/>
    <property type="gene ID" value="TASK_0000231901"/>
</dbReference>
<name>A0A0R3VY25_TAEAS</name>
<evidence type="ECO:0000313" key="2">
    <source>
        <dbReference type="Proteomes" id="UP000282613"/>
    </source>
</evidence>
<sequence length="102" mass="11181">MIKIMMMMTVLDRKEAKTEDCKKTDVNTGVKKRPVDLGSVQWVCNVPARIVVAFLGFEEVGGIVHEHHMPITASGNNEAALMPCRDGGEERIVTCGGEHLAM</sequence>